<dbReference type="Pfam" id="PF00126">
    <property type="entry name" value="HTH_1"/>
    <property type="match status" value="1"/>
</dbReference>
<dbReference type="InterPro" id="IPR005119">
    <property type="entry name" value="LysR_subst-bd"/>
</dbReference>
<dbReference type="PANTHER" id="PTHR30537">
    <property type="entry name" value="HTH-TYPE TRANSCRIPTIONAL REGULATOR"/>
    <property type="match status" value="1"/>
</dbReference>
<accession>A0A2V3TU74</accession>
<keyword evidence="3 6" id="KW-0238">DNA-binding</keyword>
<evidence type="ECO:0000256" key="3">
    <source>
        <dbReference type="ARBA" id="ARBA00023125"/>
    </source>
</evidence>
<dbReference type="PANTHER" id="PTHR30537:SF3">
    <property type="entry name" value="TRANSCRIPTIONAL REGULATORY PROTEIN"/>
    <property type="match status" value="1"/>
</dbReference>
<dbReference type="AlphaFoldDB" id="A0A2V3TU74"/>
<dbReference type="OrthoDB" id="9787460at2"/>
<dbReference type="SUPFAM" id="SSF53850">
    <property type="entry name" value="Periplasmic binding protein-like II"/>
    <property type="match status" value="1"/>
</dbReference>
<comment type="similarity">
    <text evidence="1">Belongs to the LysR transcriptional regulatory family.</text>
</comment>
<gene>
    <name evidence="6" type="ORF">C7450_11729</name>
</gene>
<keyword evidence="4" id="KW-0804">Transcription</keyword>
<proteinExistence type="inferred from homology"/>
<dbReference type="GO" id="GO:0006351">
    <property type="term" value="P:DNA-templated transcription"/>
    <property type="evidence" value="ECO:0007669"/>
    <property type="project" value="TreeGrafter"/>
</dbReference>
<dbReference type="GO" id="GO:0043565">
    <property type="term" value="F:sequence-specific DNA binding"/>
    <property type="evidence" value="ECO:0007669"/>
    <property type="project" value="TreeGrafter"/>
</dbReference>
<keyword evidence="2" id="KW-0805">Transcription regulation</keyword>
<evidence type="ECO:0000313" key="7">
    <source>
        <dbReference type="Proteomes" id="UP000248021"/>
    </source>
</evidence>
<dbReference type="InterPro" id="IPR036388">
    <property type="entry name" value="WH-like_DNA-bd_sf"/>
</dbReference>
<protein>
    <submittedName>
        <fullName evidence="6">DNA-binding transcriptional LysR family regulator</fullName>
    </submittedName>
</protein>
<dbReference type="Proteomes" id="UP000248021">
    <property type="component" value="Unassembled WGS sequence"/>
</dbReference>
<dbReference type="RefSeq" id="WP_110378071.1">
    <property type="nucleotide sequence ID" value="NZ_JAHBRY010000001.1"/>
</dbReference>
<reference evidence="6 7" key="1">
    <citation type="submission" date="2018-05" db="EMBL/GenBank/DDBJ databases">
        <title>Genomic Encyclopedia of Type Strains, Phase IV (KMG-IV): sequencing the most valuable type-strain genomes for metagenomic binning, comparative biology and taxonomic classification.</title>
        <authorList>
            <person name="Goeker M."/>
        </authorList>
    </citation>
    <scope>NUCLEOTIDE SEQUENCE [LARGE SCALE GENOMIC DNA]</scope>
    <source>
        <strain evidence="6 7">DSM 6462</strain>
    </source>
</reference>
<dbReference type="Gene3D" id="3.40.190.290">
    <property type="match status" value="1"/>
</dbReference>
<dbReference type="GO" id="GO:0003700">
    <property type="term" value="F:DNA-binding transcription factor activity"/>
    <property type="evidence" value="ECO:0007669"/>
    <property type="project" value="InterPro"/>
</dbReference>
<organism evidence="6 7">
    <name type="scientific">Chelatococcus asaccharovorans</name>
    <dbReference type="NCBI Taxonomy" id="28210"/>
    <lineage>
        <taxon>Bacteria</taxon>
        <taxon>Pseudomonadati</taxon>
        <taxon>Pseudomonadota</taxon>
        <taxon>Alphaproteobacteria</taxon>
        <taxon>Hyphomicrobiales</taxon>
        <taxon>Chelatococcaceae</taxon>
        <taxon>Chelatococcus</taxon>
    </lineage>
</organism>
<evidence type="ECO:0000256" key="1">
    <source>
        <dbReference type="ARBA" id="ARBA00009437"/>
    </source>
</evidence>
<dbReference type="Pfam" id="PF03466">
    <property type="entry name" value="LysR_substrate"/>
    <property type="match status" value="1"/>
</dbReference>
<dbReference type="SUPFAM" id="SSF46785">
    <property type="entry name" value="Winged helix' DNA-binding domain"/>
    <property type="match status" value="1"/>
</dbReference>
<dbReference type="InterPro" id="IPR058163">
    <property type="entry name" value="LysR-type_TF_proteobact-type"/>
</dbReference>
<comment type="caution">
    <text evidence="6">The sequence shown here is derived from an EMBL/GenBank/DDBJ whole genome shotgun (WGS) entry which is preliminary data.</text>
</comment>
<dbReference type="PROSITE" id="PS50931">
    <property type="entry name" value="HTH_LYSR"/>
    <property type="match status" value="1"/>
</dbReference>
<evidence type="ECO:0000259" key="5">
    <source>
        <dbReference type="PROSITE" id="PS50931"/>
    </source>
</evidence>
<keyword evidence="7" id="KW-1185">Reference proteome</keyword>
<evidence type="ECO:0000313" key="6">
    <source>
        <dbReference type="EMBL" id="PXW52166.1"/>
    </source>
</evidence>
<dbReference type="InterPro" id="IPR036390">
    <property type="entry name" value="WH_DNA-bd_sf"/>
</dbReference>
<dbReference type="Gene3D" id="1.10.10.10">
    <property type="entry name" value="Winged helix-like DNA-binding domain superfamily/Winged helix DNA-binding domain"/>
    <property type="match status" value="1"/>
</dbReference>
<name>A0A2V3TU74_9HYPH</name>
<evidence type="ECO:0000256" key="4">
    <source>
        <dbReference type="ARBA" id="ARBA00023163"/>
    </source>
</evidence>
<dbReference type="EMBL" id="QJJK01000017">
    <property type="protein sequence ID" value="PXW52166.1"/>
    <property type="molecule type" value="Genomic_DNA"/>
</dbReference>
<feature type="domain" description="HTH lysR-type" evidence="5">
    <location>
        <begin position="1"/>
        <end position="58"/>
    </location>
</feature>
<evidence type="ECO:0000256" key="2">
    <source>
        <dbReference type="ARBA" id="ARBA00023015"/>
    </source>
</evidence>
<dbReference type="InterPro" id="IPR000847">
    <property type="entry name" value="LysR_HTH_N"/>
</dbReference>
<sequence>MDWDHARVFLAVARSGQMLGAARRLGLDHATVSRRLAALEASLKTKLVERSTLGCVLTPAGEHFLSVAERVEHEMAEVQAALANADLALAGAVRVGAPDGFGTYFLAERFGPFIARHPDLVIQLVPLPRTFSLSKREADIAVTLERPEKGRLVSRSLTDYGLGVYAARSYLDKAPPLATRDDLAAHTLITYVDDLMFSRALDYSADLAAATSRRFECASVTGQMEAVRAGVGIGVLHDYAARRYLELVRILPDISFSRSYWLVMHAEGQKLRRVTAVADFIAAEVKANRRLFA</sequence>